<dbReference type="EMBL" id="QFQP01000013">
    <property type="protein sequence ID" value="PZR11826.1"/>
    <property type="molecule type" value="Genomic_DNA"/>
</dbReference>
<evidence type="ECO:0008006" key="3">
    <source>
        <dbReference type="Google" id="ProtNLM"/>
    </source>
</evidence>
<proteinExistence type="predicted"/>
<accession>A0A2W5TH14</accession>
<reference evidence="1 2" key="1">
    <citation type="submission" date="2017-08" db="EMBL/GenBank/DDBJ databases">
        <title>Infants hospitalized years apart are colonized by the same room-sourced microbial strains.</title>
        <authorList>
            <person name="Brooks B."/>
            <person name="Olm M.R."/>
            <person name="Firek B.A."/>
            <person name="Baker R."/>
            <person name="Thomas B.C."/>
            <person name="Morowitz M.J."/>
            <person name="Banfield J.F."/>
        </authorList>
    </citation>
    <scope>NUCLEOTIDE SEQUENCE [LARGE SCALE GENOMIC DNA]</scope>
    <source>
        <strain evidence="1">S2_003_000_R2_14</strain>
    </source>
</reference>
<sequence length="249" mass="26420">MRRALVAVVLTSLAASADERPRETPAKWATGRVGPYLFNVAGRGHYTLGERDGVAFTQGGGEVTLEGGGAVQITSFGSHIGFDFETAVGLTTTEVYADGTLRDQRDDDEREDPARAWLTARVGARLLVAPVTFGFDGFSVRLGLLAGVMLEGSGARSWTMPGALNIGAQLVIGTDGVFGLHASYLATPRQGEELLLIRHQASLDLGFGPLVIGGRWQLDEVTFTAPAAQLSAHSFFVTVGARFVDITKL</sequence>
<protein>
    <recommendedName>
        <fullName evidence="3">Outer membrane beta-barrel protein</fullName>
    </recommendedName>
</protein>
<name>A0A2W5TH14_9BACT</name>
<evidence type="ECO:0000313" key="1">
    <source>
        <dbReference type="EMBL" id="PZR11826.1"/>
    </source>
</evidence>
<comment type="caution">
    <text evidence="1">The sequence shown here is derived from an EMBL/GenBank/DDBJ whole genome shotgun (WGS) entry which is preliminary data.</text>
</comment>
<dbReference type="Proteomes" id="UP000249061">
    <property type="component" value="Unassembled WGS sequence"/>
</dbReference>
<organism evidence="1 2">
    <name type="scientific">Archangium gephyra</name>
    <dbReference type="NCBI Taxonomy" id="48"/>
    <lineage>
        <taxon>Bacteria</taxon>
        <taxon>Pseudomonadati</taxon>
        <taxon>Myxococcota</taxon>
        <taxon>Myxococcia</taxon>
        <taxon>Myxococcales</taxon>
        <taxon>Cystobacterineae</taxon>
        <taxon>Archangiaceae</taxon>
        <taxon>Archangium</taxon>
    </lineage>
</organism>
<gene>
    <name evidence="1" type="ORF">DI536_15935</name>
</gene>
<dbReference type="AlphaFoldDB" id="A0A2W5TH14"/>
<evidence type="ECO:0000313" key="2">
    <source>
        <dbReference type="Proteomes" id="UP000249061"/>
    </source>
</evidence>